<dbReference type="Pfam" id="PF13610">
    <property type="entry name" value="DDE_Tnp_IS240"/>
    <property type="match status" value="1"/>
</dbReference>
<evidence type="ECO:0000313" key="2">
    <source>
        <dbReference type="EMBL" id="EOP90505.1"/>
    </source>
</evidence>
<accession>A0A9W5QW25</accession>
<dbReference type="AlphaFoldDB" id="A0A9W5QW25"/>
<protein>
    <recommendedName>
        <fullName evidence="1">DDE domain-containing protein</fullName>
    </recommendedName>
</protein>
<comment type="caution">
    <text evidence="2">The sequence shown here is derived from an EMBL/GenBank/DDBJ whole genome shotgun (WGS) entry which is preliminary data.</text>
</comment>
<proteinExistence type="predicted"/>
<name>A0A9W5QW25_BACCE</name>
<feature type="domain" description="DDE" evidence="1">
    <location>
        <begin position="1"/>
        <end position="46"/>
    </location>
</feature>
<dbReference type="Proteomes" id="UP000014009">
    <property type="component" value="Unassembled WGS sequence"/>
</dbReference>
<dbReference type="EMBL" id="AHEF01000042">
    <property type="protein sequence ID" value="EOP90505.1"/>
    <property type="molecule type" value="Genomic_DNA"/>
</dbReference>
<organism evidence="2 3">
    <name type="scientific">Bacillus cereus HuB4-4</name>
    <dbReference type="NCBI Taxonomy" id="1053211"/>
    <lineage>
        <taxon>Bacteria</taxon>
        <taxon>Bacillati</taxon>
        <taxon>Bacillota</taxon>
        <taxon>Bacilli</taxon>
        <taxon>Bacillales</taxon>
        <taxon>Bacillaceae</taxon>
        <taxon>Bacillus</taxon>
        <taxon>Bacillus cereus group</taxon>
    </lineage>
</organism>
<sequence>MYLYHAIDSEGNTINFHLSRKPGVKAAKRFLKKAFASYHATKPRVLTVGW</sequence>
<evidence type="ECO:0000313" key="3">
    <source>
        <dbReference type="Proteomes" id="UP000014009"/>
    </source>
</evidence>
<dbReference type="InterPro" id="IPR032874">
    <property type="entry name" value="DDE_dom"/>
</dbReference>
<evidence type="ECO:0000259" key="1">
    <source>
        <dbReference type="Pfam" id="PF13610"/>
    </source>
</evidence>
<reference evidence="2 3" key="1">
    <citation type="submission" date="2012-12" db="EMBL/GenBank/DDBJ databases">
        <title>The Genome Sequence of Bacillus cereus HuB4-4.</title>
        <authorList>
            <consortium name="The Broad Institute Genome Sequencing Platform"/>
            <consortium name="The Broad Institute Genome Sequencing Center for Infectious Disease"/>
            <person name="Feldgarden M."/>
            <person name="Van der Auwera G.A."/>
            <person name="Mahillon J."/>
            <person name="Duprez V."/>
            <person name="Timmery S."/>
            <person name="Mattelet C."/>
            <person name="Dierick K."/>
            <person name="Sun M."/>
            <person name="Yu Z."/>
            <person name="Zhu L."/>
            <person name="Hu X."/>
            <person name="Shank E.B."/>
            <person name="Swiecicka I."/>
            <person name="Hansen B.M."/>
            <person name="Andrup L."/>
            <person name="Walker B."/>
            <person name="Young S.K."/>
            <person name="Zeng Q."/>
            <person name="Gargeya S."/>
            <person name="Fitzgerald M."/>
            <person name="Haas B."/>
            <person name="Abouelleil A."/>
            <person name="Alvarado L."/>
            <person name="Arachchi H.M."/>
            <person name="Berlin A.M."/>
            <person name="Chapman S.B."/>
            <person name="Dewar J."/>
            <person name="Goldberg J."/>
            <person name="Griggs A."/>
            <person name="Gujja S."/>
            <person name="Hansen M."/>
            <person name="Howarth C."/>
            <person name="Imamovic A."/>
            <person name="Larimer J."/>
            <person name="McCowan C."/>
            <person name="Murphy C."/>
            <person name="Neiman D."/>
            <person name="Pearson M."/>
            <person name="Priest M."/>
            <person name="Roberts A."/>
            <person name="Saif S."/>
            <person name="Shea T."/>
            <person name="Sisk P."/>
            <person name="Sykes S."/>
            <person name="Wortman J."/>
            <person name="Nusbaum C."/>
            <person name="Birren B."/>
        </authorList>
    </citation>
    <scope>NUCLEOTIDE SEQUENCE [LARGE SCALE GENOMIC DNA]</scope>
    <source>
        <strain evidence="2 3">HuB4-4</strain>
    </source>
</reference>
<gene>
    <name evidence="2" type="ORF">IGM_02198</name>
</gene>